<feature type="non-terminal residue" evidence="1">
    <location>
        <position position="1"/>
    </location>
</feature>
<protein>
    <submittedName>
        <fullName evidence="1">Uncharacterized protein</fullName>
    </submittedName>
</protein>
<proteinExistence type="predicted"/>
<evidence type="ECO:0000313" key="1">
    <source>
        <dbReference type="EMBL" id="GAG37537.1"/>
    </source>
</evidence>
<comment type="caution">
    <text evidence="1">The sequence shown here is derived from an EMBL/GenBank/DDBJ whole genome shotgun (WGS) entry which is preliminary data.</text>
</comment>
<dbReference type="AlphaFoldDB" id="X0XQD5"/>
<dbReference type="EMBL" id="BARS01048535">
    <property type="protein sequence ID" value="GAG37537.1"/>
    <property type="molecule type" value="Genomic_DNA"/>
</dbReference>
<name>X0XQD5_9ZZZZ</name>
<reference evidence="1" key="1">
    <citation type="journal article" date="2014" name="Front. Microbiol.">
        <title>High frequency of phylogenetically diverse reductive dehalogenase-homologous genes in deep subseafloor sedimentary metagenomes.</title>
        <authorList>
            <person name="Kawai M."/>
            <person name="Futagami T."/>
            <person name="Toyoda A."/>
            <person name="Takaki Y."/>
            <person name="Nishi S."/>
            <person name="Hori S."/>
            <person name="Arai W."/>
            <person name="Tsubouchi T."/>
            <person name="Morono Y."/>
            <person name="Uchiyama I."/>
            <person name="Ito T."/>
            <person name="Fujiyama A."/>
            <person name="Inagaki F."/>
            <person name="Takami H."/>
        </authorList>
    </citation>
    <scope>NUCLEOTIDE SEQUENCE</scope>
    <source>
        <strain evidence="1">Expedition CK06-06</strain>
    </source>
</reference>
<sequence>EPVKEDFIVDKDDPIFKNYLNPNEISLAFRGKEKFICPKVSDCSTFGNDGDSTKLTVRLDDIYHSLESFIAISDPNIIFVLESKSSEPDLLFTFNIMPQFPSNLNKNILKIDAYLDKDHKTKDIIYLKREKEDYQLTYLKDLKEMSHGELYKSAFSHIVHIKSLDKPY</sequence>
<gene>
    <name evidence="1" type="ORF">S01H1_72726</name>
</gene>
<accession>X0XQD5</accession>
<organism evidence="1">
    <name type="scientific">marine sediment metagenome</name>
    <dbReference type="NCBI Taxonomy" id="412755"/>
    <lineage>
        <taxon>unclassified sequences</taxon>
        <taxon>metagenomes</taxon>
        <taxon>ecological metagenomes</taxon>
    </lineage>
</organism>